<dbReference type="PROSITE" id="PS51489">
    <property type="entry name" value="BUB1_N"/>
    <property type="match status" value="1"/>
</dbReference>
<dbReference type="PANTHER" id="PTHR14030:SF19">
    <property type="entry name" value="MITOTIC SPINDLE CHECKPOINT PROTEIN BUBR1"/>
    <property type="match status" value="1"/>
</dbReference>
<feature type="domain" description="BUB1 N-terminal" evidence="9">
    <location>
        <begin position="60"/>
        <end position="228"/>
    </location>
</feature>
<organism evidence="10 11">
    <name type="scientific">Gossypium klotzschianum</name>
    <dbReference type="NCBI Taxonomy" id="34286"/>
    <lineage>
        <taxon>Eukaryota</taxon>
        <taxon>Viridiplantae</taxon>
        <taxon>Streptophyta</taxon>
        <taxon>Embryophyta</taxon>
        <taxon>Tracheophyta</taxon>
        <taxon>Spermatophyta</taxon>
        <taxon>Magnoliopsida</taxon>
        <taxon>eudicotyledons</taxon>
        <taxon>Gunneridae</taxon>
        <taxon>Pentapetalae</taxon>
        <taxon>rosids</taxon>
        <taxon>malvids</taxon>
        <taxon>Malvales</taxon>
        <taxon>Malvaceae</taxon>
        <taxon>Malvoideae</taxon>
        <taxon>Gossypium</taxon>
    </lineage>
</organism>
<dbReference type="Gene3D" id="1.25.40.430">
    <property type="match status" value="1"/>
</dbReference>
<keyword evidence="6" id="KW-0131">Cell cycle</keyword>
<evidence type="ECO:0000256" key="1">
    <source>
        <dbReference type="ARBA" id="ARBA00004123"/>
    </source>
</evidence>
<evidence type="ECO:0000256" key="7">
    <source>
        <dbReference type="ARBA" id="ARBA00023328"/>
    </source>
</evidence>
<dbReference type="PANTHER" id="PTHR14030">
    <property type="entry name" value="MITOTIC CHECKPOINT SERINE/THREONINE-PROTEIN KINASE BUB1"/>
    <property type="match status" value="1"/>
</dbReference>
<keyword evidence="5" id="KW-0539">Nucleus</keyword>
<feature type="compositionally biased region" description="Basic and acidic residues" evidence="8">
    <location>
        <begin position="339"/>
        <end position="374"/>
    </location>
</feature>
<keyword evidence="7" id="KW-0137">Centromere</keyword>
<accession>A0A7J8VAQ9</accession>
<keyword evidence="4" id="KW-0995">Kinetochore</keyword>
<sequence>MDPETEFLSSKRQTGNEWELFKENVRPLKRGRKVDLLNHALKAHTNDQLKKSLLENRRRLIEAIDEYQGDDPLQPWLDCIKWVQEAFPPGGDFSGLVLIYEQCVRAFWHSDRYKDDLRYLKVWLEYVVFGKWCLQAEHCSDAEVIYSFLDANDIGKTHSAYYIAYALHMESKSKMKAANDILNLGISSNAQPIEKLRDAYKKFLARSMRRPNATEEELKEDDLPVRSFGTVLARGESQRQAVKTFELGRNKLKQDQVHRTPLSIYNDTNMDVMRGHHSKPSTGSNSWHTLGGRAERNKENNAMPAKWTSHKIPQRPVPRIVGAVASAQIEVFVDEECEEKPKVHDEKDRTSSLQLRELDGRNIKKETELLRENPLRNFPSNSLPR</sequence>
<proteinExistence type="predicted"/>
<protein>
    <recommendedName>
        <fullName evidence="9">BUB1 N-terminal domain-containing protein</fullName>
    </recommendedName>
</protein>
<comment type="subcellular location">
    <subcellularLocation>
        <location evidence="2">Chromosome</location>
        <location evidence="2">Centromere</location>
        <location evidence="2">Kinetochore</location>
    </subcellularLocation>
    <subcellularLocation>
        <location evidence="1">Nucleus</location>
    </subcellularLocation>
</comment>
<dbReference type="SMART" id="SM00777">
    <property type="entry name" value="Mad3_BUB1_I"/>
    <property type="match status" value="1"/>
</dbReference>
<evidence type="ECO:0000256" key="2">
    <source>
        <dbReference type="ARBA" id="ARBA00004629"/>
    </source>
</evidence>
<dbReference type="EMBL" id="JABFAB010000009">
    <property type="protein sequence ID" value="MBA0659896.1"/>
    <property type="molecule type" value="Genomic_DNA"/>
</dbReference>
<dbReference type="GO" id="GO:0000776">
    <property type="term" value="C:kinetochore"/>
    <property type="evidence" value="ECO:0007669"/>
    <property type="project" value="UniProtKB-KW"/>
</dbReference>
<evidence type="ECO:0000256" key="3">
    <source>
        <dbReference type="ARBA" id="ARBA00022454"/>
    </source>
</evidence>
<dbReference type="GO" id="GO:0004672">
    <property type="term" value="F:protein kinase activity"/>
    <property type="evidence" value="ECO:0007669"/>
    <property type="project" value="TreeGrafter"/>
</dbReference>
<dbReference type="FunFam" id="1.25.40.430:FF:000004">
    <property type="entry name" value="Mitotic spindle checkpoint protein BUBR1"/>
    <property type="match status" value="1"/>
</dbReference>
<evidence type="ECO:0000313" key="11">
    <source>
        <dbReference type="Proteomes" id="UP000593573"/>
    </source>
</evidence>
<keyword evidence="11" id="KW-1185">Reference proteome</keyword>
<dbReference type="GO" id="GO:0005634">
    <property type="term" value="C:nucleus"/>
    <property type="evidence" value="ECO:0007669"/>
    <property type="project" value="UniProtKB-SubCell"/>
</dbReference>
<evidence type="ECO:0000256" key="6">
    <source>
        <dbReference type="ARBA" id="ARBA00023306"/>
    </source>
</evidence>
<dbReference type="Pfam" id="PF08311">
    <property type="entry name" value="Mad3_BUB1_I"/>
    <property type="match status" value="1"/>
</dbReference>
<reference evidence="10 11" key="1">
    <citation type="journal article" date="2019" name="Genome Biol. Evol.">
        <title>Insights into the evolution of the New World diploid cottons (Gossypium, subgenus Houzingenia) based on genome sequencing.</title>
        <authorList>
            <person name="Grover C.E."/>
            <person name="Arick M.A. 2nd"/>
            <person name="Thrash A."/>
            <person name="Conover J.L."/>
            <person name="Sanders W.S."/>
            <person name="Peterson D.G."/>
            <person name="Frelichowski J.E."/>
            <person name="Scheffler J.A."/>
            <person name="Scheffler B.E."/>
            <person name="Wendel J.F."/>
        </authorList>
    </citation>
    <scope>NUCLEOTIDE SEQUENCE [LARGE SCALE GENOMIC DNA]</scope>
    <source>
        <strain evidence="10">57</strain>
        <tissue evidence="10">Leaf</tissue>
    </source>
</reference>
<keyword evidence="3" id="KW-0158">Chromosome</keyword>
<dbReference type="GO" id="GO:0007094">
    <property type="term" value="P:mitotic spindle assembly checkpoint signaling"/>
    <property type="evidence" value="ECO:0007669"/>
    <property type="project" value="InterPro"/>
</dbReference>
<evidence type="ECO:0000256" key="5">
    <source>
        <dbReference type="ARBA" id="ARBA00023242"/>
    </source>
</evidence>
<feature type="region of interest" description="Disordered" evidence="8">
    <location>
        <begin position="338"/>
        <end position="385"/>
    </location>
</feature>
<dbReference type="AlphaFoldDB" id="A0A7J8VAQ9"/>
<dbReference type="GO" id="GO:0051754">
    <property type="term" value="P:meiotic sister chromatid cohesion, centromeric"/>
    <property type="evidence" value="ECO:0007669"/>
    <property type="project" value="TreeGrafter"/>
</dbReference>
<gene>
    <name evidence="10" type="ORF">Goklo_011987</name>
</gene>
<evidence type="ECO:0000259" key="9">
    <source>
        <dbReference type="PROSITE" id="PS51489"/>
    </source>
</evidence>
<evidence type="ECO:0000313" key="10">
    <source>
        <dbReference type="EMBL" id="MBA0659896.1"/>
    </source>
</evidence>
<evidence type="ECO:0000256" key="4">
    <source>
        <dbReference type="ARBA" id="ARBA00022838"/>
    </source>
</evidence>
<dbReference type="InterPro" id="IPR013212">
    <property type="entry name" value="Mad3/Bub1_I"/>
</dbReference>
<name>A0A7J8VAQ9_9ROSI</name>
<dbReference type="InterPro" id="IPR015661">
    <property type="entry name" value="Bub1/Mad3"/>
</dbReference>
<comment type="caution">
    <text evidence="10">The sequence shown here is derived from an EMBL/GenBank/DDBJ whole genome shotgun (WGS) entry which is preliminary data.</text>
</comment>
<evidence type="ECO:0000256" key="8">
    <source>
        <dbReference type="SAM" id="MobiDB-lite"/>
    </source>
</evidence>
<dbReference type="OrthoDB" id="248495at2759"/>
<dbReference type="Proteomes" id="UP000593573">
    <property type="component" value="Unassembled WGS sequence"/>
</dbReference>